<protein>
    <submittedName>
        <fullName evidence="7">AMP-dependent synthetase</fullName>
    </submittedName>
</protein>
<dbReference type="GO" id="GO:0005829">
    <property type="term" value="C:cytosol"/>
    <property type="evidence" value="ECO:0007669"/>
    <property type="project" value="TreeGrafter"/>
</dbReference>
<keyword evidence="1" id="KW-0596">Phosphopantetheine</keyword>
<reference evidence="7 8" key="1">
    <citation type="submission" date="2017-08" db="EMBL/GenBank/DDBJ databases">
        <title>Draft Genome Sequence of Loktanella cinnabarina Strain XM1, Isolated from Coastal Surface Water.</title>
        <authorList>
            <person name="Ma R."/>
            <person name="Wang J."/>
            <person name="Wang Q."/>
            <person name="Ma Z."/>
            <person name="Li J."/>
            <person name="Chen L."/>
        </authorList>
    </citation>
    <scope>NUCLEOTIDE SEQUENCE [LARGE SCALE GENOMIC DNA]</scope>
    <source>
        <strain evidence="7 8">XM1</strain>
    </source>
</reference>
<dbReference type="InterPro" id="IPR009081">
    <property type="entry name" value="PP-bd_ACP"/>
</dbReference>
<dbReference type="PANTHER" id="PTHR45527:SF1">
    <property type="entry name" value="FATTY ACID SYNTHASE"/>
    <property type="match status" value="1"/>
</dbReference>
<dbReference type="InterPro" id="IPR000873">
    <property type="entry name" value="AMP-dep_synth/lig_dom"/>
</dbReference>
<evidence type="ECO:0000313" key="8">
    <source>
        <dbReference type="Proteomes" id="UP000221860"/>
    </source>
</evidence>
<dbReference type="InterPro" id="IPR036736">
    <property type="entry name" value="ACP-like_sf"/>
</dbReference>
<dbReference type="SUPFAM" id="SSF47336">
    <property type="entry name" value="ACP-like"/>
    <property type="match status" value="1"/>
</dbReference>
<dbReference type="Gene3D" id="3.40.50.720">
    <property type="entry name" value="NAD(P)-binding Rossmann-like Domain"/>
    <property type="match status" value="1"/>
</dbReference>
<dbReference type="GO" id="GO:0044550">
    <property type="term" value="P:secondary metabolite biosynthetic process"/>
    <property type="evidence" value="ECO:0007669"/>
    <property type="project" value="TreeGrafter"/>
</dbReference>
<dbReference type="SUPFAM" id="SSF51735">
    <property type="entry name" value="NAD(P)-binding Rossmann-fold domains"/>
    <property type="match status" value="1"/>
</dbReference>
<dbReference type="InterPro" id="IPR036291">
    <property type="entry name" value="NAD(P)-bd_dom_sf"/>
</dbReference>
<dbReference type="Pfam" id="PF07993">
    <property type="entry name" value="NAD_binding_4"/>
    <property type="match status" value="1"/>
</dbReference>
<keyword evidence="8" id="KW-1185">Reference proteome</keyword>
<organism evidence="7 8">
    <name type="scientific">Limimaricola cinnabarinus</name>
    <dbReference type="NCBI Taxonomy" id="1125964"/>
    <lineage>
        <taxon>Bacteria</taxon>
        <taxon>Pseudomonadati</taxon>
        <taxon>Pseudomonadota</taxon>
        <taxon>Alphaproteobacteria</taxon>
        <taxon>Rhodobacterales</taxon>
        <taxon>Paracoccaceae</taxon>
        <taxon>Limimaricola</taxon>
    </lineage>
</organism>
<proteinExistence type="predicted"/>
<evidence type="ECO:0000256" key="2">
    <source>
        <dbReference type="ARBA" id="ARBA00022553"/>
    </source>
</evidence>
<dbReference type="PROSITE" id="PS00455">
    <property type="entry name" value="AMP_BINDING"/>
    <property type="match status" value="1"/>
</dbReference>
<dbReference type="InterPro" id="IPR042099">
    <property type="entry name" value="ANL_N_sf"/>
</dbReference>
<dbReference type="GO" id="GO:0031177">
    <property type="term" value="F:phosphopantetheine binding"/>
    <property type="evidence" value="ECO:0007669"/>
    <property type="project" value="TreeGrafter"/>
</dbReference>
<comment type="caution">
    <text evidence="7">The sequence shown here is derived from an EMBL/GenBank/DDBJ whole genome shotgun (WGS) entry which is preliminary data.</text>
</comment>
<dbReference type="RefSeq" id="WP_099276744.1">
    <property type="nucleotide sequence ID" value="NZ_KZ304958.1"/>
</dbReference>
<dbReference type="Gene3D" id="1.10.1200.10">
    <property type="entry name" value="ACP-like"/>
    <property type="match status" value="1"/>
</dbReference>
<dbReference type="SUPFAM" id="SSF56801">
    <property type="entry name" value="Acetyl-CoA synthetase-like"/>
    <property type="match status" value="1"/>
</dbReference>
<dbReference type="Gene3D" id="3.40.50.12780">
    <property type="entry name" value="N-terminal domain of ligase-like"/>
    <property type="match status" value="1"/>
</dbReference>
<feature type="domain" description="Carrier" evidence="5">
    <location>
        <begin position="528"/>
        <end position="579"/>
    </location>
</feature>
<dbReference type="InterPro" id="IPR013120">
    <property type="entry name" value="FAR_NAD-bd"/>
</dbReference>
<name>A0A2G1MFW1_9RHOB</name>
<dbReference type="Proteomes" id="UP000221860">
    <property type="component" value="Unassembled WGS sequence"/>
</dbReference>
<dbReference type="Pfam" id="PF00501">
    <property type="entry name" value="AMP-binding"/>
    <property type="match status" value="1"/>
</dbReference>
<dbReference type="Pfam" id="PF00550">
    <property type="entry name" value="PP-binding"/>
    <property type="match status" value="1"/>
</dbReference>
<dbReference type="GO" id="GO:0043041">
    <property type="term" value="P:amino acid activation for nonribosomal peptide biosynthetic process"/>
    <property type="evidence" value="ECO:0007669"/>
    <property type="project" value="TreeGrafter"/>
</dbReference>
<evidence type="ECO:0000259" key="5">
    <source>
        <dbReference type="Pfam" id="PF00550"/>
    </source>
</evidence>
<dbReference type="InterPro" id="IPR045851">
    <property type="entry name" value="AMP-bd_C_sf"/>
</dbReference>
<evidence type="ECO:0000259" key="4">
    <source>
        <dbReference type="Pfam" id="PF00501"/>
    </source>
</evidence>
<evidence type="ECO:0000256" key="1">
    <source>
        <dbReference type="ARBA" id="ARBA00022450"/>
    </source>
</evidence>
<gene>
    <name evidence="7" type="ORF">CJ301_09565</name>
</gene>
<keyword evidence="2" id="KW-0597">Phosphoprotein</keyword>
<dbReference type="AlphaFoldDB" id="A0A2G1MFW1"/>
<dbReference type="EMBL" id="NQWH01000012">
    <property type="protein sequence ID" value="PHP27638.1"/>
    <property type="molecule type" value="Genomic_DNA"/>
</dbReference>
<dbReference type="InterPro" id="IPR020845">
    <property type="entry name" value="AMP-binding_CS"/>
</dbReference>
<feature type="domain" description="AMP-dependent synthetase/ligase" evidence="4">
    <location>
        <begin position="13"/>
        <end position="352"/>
    </location>
</feature>
<feature type="region of interest" description="Disordered" evidence="3">
    <location>
        <begin position="504"/>
        <end position="524"/>
    </location>
</feature>
<evidence type="ECO:0000256" key="3">
    <source>
        <dbReference type="SAM" id="MobiDB-lite"/>
    </source>
</evidence>
<sequence length="930" mass="98587">MSLTQTVAADLVRAIETHAARPAMAQDGARLTYGELGGFVRLVAPFLQGTGAVALFGSPGLAMAASAVACVLEGRPFVHLDPAMPRAVLRNILSELEVGLVILAQDASPGQLPEDCPTLDARALLGRTAAAPATELRPAPVAPKDPIYLVATSGTTGKPKCIPVTQDAARLSYDWRDAFTPYAPGQRVGIYIFAIWEMFRPLRHGAELWFPDPNVLMAPRGLADFLIRNDIDEMLFTPSFYDTFLGAIDRDTAAALPLRRVVLNGEVVGDALIARSLDRVPGAALWNLYSICETHDICISRLTAPAGDGPVSVGVPMEHLRAVILDENDRPCPPGMPGQLHFEGPRMLGPGYVNRPEETALRFRELSFDGRAARLYDTGDQAWLDEAGALHIIGRVAHMLKLRGFSIQTRELTESLQERLDFAQGVPWVGEVGARGQALVFYFSADAAQARANAARWGIKAGSNPMPAALAAALRAVLPAYCVPSFLVQLDAIPLHPVSGKADLRALPPVTDPAGDEGAAERPPQSPVIAAAARAMNCPAERIDPELSFHEQGGDSLMGVALILELEKIHDGPVDFDLAMSVPLARLERLLAGEGRMAASGEGFDRPGLLLTGATGFLGGHVLARAARDLPPGHVVYCLVRDKRRDARERLDAAARAHGVAADRYVMVPGALDAPRFGLGGAAHEALAGSVTSVVHCAAMVNMAVGRTEMLEWSARGIETVLAFCRAAGADLRFTSSSAVFPDRGGPWPEAPARTWEGCTGYGAAKIAAEAAITASNVPAAILRLPSLYDLDAPNPRDICETILAAAYRANAFPQGLCFPMTDVTAAAALLLGPVTAPDAPVYNLIAPARIAPTGTMPPRDWLEAVELPSGIAAVIAQHPDTLRADATFEAGAARAAWARISDAPFETISDPAALLARRRAAYQSEPALT</sequence>
<feature type="domain" description="Thioester reductase (TE)" evidence="6">
    <location>
        <begin position="611"/>
        <end position="789"/>
    </location>
</feature>
<dbReference type="Gene3D" id="3.30.300.30">
    <property type="match status" value="1"/>
</dbReference>
<evidence type="ECO:0000313" key="7">
    <source>
        <dbReference type="EMBL" id="PHP27638.1"/>
    </source>
</evidence>
<evidence type="ECO:0000259" key="6">
    <source>
        <dbReference type="Pfam" id="PF07993"/>
    </source>
</evidence>
<accession>A0A2G1MFW1</accession>
<dbReference type="OrthoDB" id="9803968at2"/>
<dbReference type="PANTHER" id="PTHR45527">
    <property type="entry name" value="NONRIBOSOMAL PEPTIDE SYNTHETASE"/>
    <property type="match status" value="1"/>
</dbReference>